<dbReference type="RefSeq" id="XP_022646959.1">
    <property type="nucleotide sequence ID" value="XM_022791224.1"/>
</dbReference>
<feature type="signal peptide" evidence="2">
    <location>
        <begin position="1"/>
        <end position="27"/>
    </location>
</feature>
<sequence>MVKSPTSEMLITATLVALVAVAGLSLSTNQDPSSSSTLLPVVARSVHVSIQSKVSTTTKAGLLASNGPGRVVIGADPASTGEHAAQGTPGGAAMRNQFSKGTKQLSSADIQGPFDSITQKLQPSSQKEPQTVSSNKNINKDIPVRTELNMGEDNGNAERHVALGLTVDTSERTYKEELIPMGLAPWCNSDFCGRRKLLSVPKLRNRLIVMAEHEKFSKRSPAGGRNDNKQDESLRFCIGDVCAENENKEATKTNYCDRIYANG</sequence>
<keyword evidence="2" id="KW-0732">Signal</keyword>
<keyword evidence="4" id="KW-1185">Reference proteome</keyword>
<dbReference type="KEGG" id="vde:111244284"/>
<dbReference type="EnsemblMetazoa" id="XM_022791224">
    <property type="protein sequence ID" value="XP_022646959"/>
    <property type="gene ID" value="LOC111244284"/>
</dbReference>
<dbReference type="InParanoid" id="A0A7M7J539"/>
<feature type="region of interest" description="Disordered" evidence="1">
    <location>
        <begin position="118"/>
        <end position="137"/>
    </location>
</feature>
<dbReference type="EnsemblMetazoa" id="XM_022791218">
    <property type="protein sequence ID" value="XP_022646953"/>
    <property type="gene ID" value="LOC111244284"/>
</dbReference>
<evidence type="ECO:0000256" key="2">
    <source>
        <dbReference type="SAM" id="SignalP"/>
    </source>
</evidence>
<protein>
    <submittedName>
        <fullName evidence="3">Uncharacterized protein</fullName>
    </submittedName>
</protein>
<dbReference type="EnsemblMetazoa" id="XM_022791242">
    <property type="protein sequence ID" value="XP_022646977"/>
    <property type="gene ID" value="LOC111244284"/>
</dbReference>
<dbReference type="Proteomes" id="UP000594260">
    <property type="component" value="Unplaced"/>
</dbReference>
<accession>A0A7M7J539</accession>
<feature type="chain" id="PRO_5036207227" evidence="2">
    <location>
        <begin position="28"/>
        <end position="263"/>
    </location>
</feature>
<dbReference type="EnsemblMetazoa" id="XM_022791233">
    <property type="protein sequence ID" value="XP_022646968"/>
    <property type="gene ID" value="LOC111244284"/>
</dbReference>
<dbReference type="AlphaFoldDB" id="A0A7M7J539"/>
<evidence type="ECO:0000313" key="4">
    <source>
        <dbReference type="Proteomes" id="UP000594260"/>
    </source>
</evidence>
<dbReference type="EnsemblMetazoa" id="XM_022791250">
    <property type="protein sequence ID" value="XP_022646985"/>
    <property type="gene ID" value="LOC111244284"/>
</dbReference>
<proteinExistence type="predicted"/>
<name>A0A7M7J539_VARDE</name>
<evidence type="ECO:0000256" key="1">
    <source>
        <dbReference type="SAM" id="MobiDB-lite"/>
    </source>
</evidence>
<organism evidence="3 4">
    <name type="scientific">Varroa destructor</name>
    <name type="common">Honeybee mite</name>
    <dbReference type="NCBI Taxonomy" id="109461"/>
    <lineage>
        <taxon>Eukaryota</taxon>
        <taxon>Metazoa</taxon>
        <taxon>Ecdysozoa</taxon>
        <taxon>Arthropoda</taxon>
        <taxon>Chelicerata</taxon>
        <taxon>Arachnida</taxon>
        <taxon>Acari</taxon>
        <taxon>Parasitiformes</taxon>
        <taxon>Mesostigmata</taxon>
        <taxon>Gamasina</taxon>
        <taxon>Dermanyssoidea</taxon>
        <taxon>Varroidae</taxon>
        <taxon>Varroa</taxon>
    </lineage>
</organism>
<dbReference type="RefSeq" id="XP_022646953.1">
    <property type="nucleotide sequence ID" value="XM_022791218.1"/>
</dbReference>
<dbReference type="RefSeq" id="XP_022646985.1">
    <property type="nucleotide sequence ID" value="XM_022791250.1"/>
</dbReference>
<dbReference type="RefSeq" id="XP_022646977.1">
    <property type="nucleotide sequence ID" value="XM_022791242.1"/>
</dbReference>
<dbReference type="RefSeq" id="XP_022646968.1">
    <property type="nucleotide sequence ID" value="XM_022791233.1"/>
</dbReference>
<dbReference type="GeneID" id="111244284"/>
<reference evidence="3" key="1">
    <citation type="submission" date="2021-01" db="UniProtKB">
        <authorList>
            <consortium name="EnsemblMetazoa"/>
        </authorList>
    </citation>
    <scope>IDENTIFICATION</scope>
</reference>
<evidence type="ECO:0000313" key="3">
    <source>
        <dbReference type="EnsemblMetazoa" id="XP_022646985"/>
    </source>
</evidence>